<keyword evidence="1" id="KW-0732">Signal</keyword>
<name>A0AAQ4EFZ3_AMBAM</name>
<dbReference type="Proteomes" id="UP001321473">
    <property type="component" value="Unassembled WGS sequence"/>
</dbReference>
<gene>
    <name evidence="2" type="ORF">V5799_011758</name>
</gene>
<reference evidence="2 3" key="1">
    <citation type="journal article" date="2023" name="Arcadia Sci">
        <title>De novo assembly of a long-read Amblyomma americanum tick genome.</title>
        <authorList>
            <person name="Chou S."/>
            <person name="Poskanzer K.E."/>
            <person name="Rollins M."/>
            <person name="Thuy-Boun P.S."/>
        </authorList>
    </citation>
    <scope>NUCLEOTIDE SEQUENCE [LARGE SCALE GENOMIC DNA]</scope>
    <source>
        <strain evidence="2">F_SG_1</strain>
        <tissue evidence="2">Salivary glands</tissue>
    </source>
</reference>
<sequence>MKFRELETLSVALHLTAFVLLVDPRSSLDAILIDVATIHVIDLFPSGSTAKYPLLATLHFHPMTSCSSLTSGQCRYSNGTLPTCSLQQRSLEDSLAVEAYCLTPFIQAARIEEASLGPWVSEAAGGVCSSIAVAVLQMKFRELETLSVALHLTAFVLLVAPCSSRDVILIDVATMHVIDLFPSGSSAKYILPATLYLDVSAKLSPCFG</sequence>
<protein>
    <recommendedName>
        <fullName evidence="4">Secreted protein</fullName>
    </recommendedName>
</protein>
<feature type="signal peptide" evidence="1">
    <location>
        <begin position="1"/>
        <end position="21"/>
    </location>
</feature>
<keyword evidence="3" id="KW-1185">Reference proteome</keyword>
<dbReference type="AlphaFoldDB" id="A0AAQ4EFZ3"/>
<comment type="caution">
    <text evidence="2">The sequence shown here is derived from an EMBL/GenBank/DDBJ whole genome shotgun (WGS) entry which is preliminary data.</text>
</comment>
<accession>A0AAQ4EFZ3</accession>
<evidence type="ECO:0000256" key="1">
    <source>
        <dbReference type="SAM" id="SignalP"/>
    </source>
</evidence>
<organism evidence="2 3">
    <name type="scientific">Amblyomma americanum</name>
    <name type="common">Lone star tick</name>
    <dbReference type="NCBI Taxonomy" id="6943"/>
    <lineage>
        <taxon>Eukaryota</taxon>
        <taxon>Metazoa</taxon>
        <taxon>Ecdysozoa</taxon>
        <taxon>Arthropoda</taxon>
        <taxon>Chelicerata</taxon>
        <taxon>Arachnida</taxon>
        <taxon>Acari</taxon>
        <taxon>Parasitiformes</taxon>
        <taxon>Ixodida</taxon>
        <taxon>Ixodoidea</taxon>
        <taxon>Ixodidae</taxon>
        <taxon>Amblyomminae</taxon>
        <taxon>Amblyomma</taxon>
    </lineage>
</organism>
<feature type="chain" id="PRO_5042953138" description="Secreted protein" evidence="1">
    <location>
        <begin position="22"/>
        <end position="208"/>
    </location>
</feature>
<proteinExistence type="predicted"/>
<evidence type="ECO:0008006" key="4">
    <source>
        <dbReference type="Google" id="ProtNLM"/>
    </source>
</evidence>
<evidence type="ECO:0000313" key="3">
    <source>
        <dbReference type="Proteomes" id="UP001321473"/>
    </source>
</evidence>
<evidence type="ECO:0000313" key="2">
    <source>
        <dbReference type="EMBL" id="KAK8773709.1"/>
    </source>
</evidence>
<dbReference type="EMBL" id="JARKHS020016415">
    <property type="protein sequence ID" value="KAK8773709.1"/>
    <property type="molecule type" value="Genomic_DNA"/>
</dbReference>